<gene>
    <name evidence="4" type="ORF">EOE18_04595</name>
</gene>
<dbReference type="InterPro" id="IPR058634">
    <property type="entry name" value="AaeA-lik-b-barrel"/>
</dbReference>
<dbReference type="Proteomes" id="UP000282837">
    <property type="component" value="Unassembled WGS sequence"/>
</dbReference>
<organism evidence="4 5">
    <name type="scientific">Novosphingobium umbonatum</name>
    <dbReference type="NCBI Taxonomy" id="1908524"/>
    <lineage>
        <taxon>Bacteria</taxon>
        <taxon>Pseudomonadati</taxon>
        <taxon>Pseudomonadota</taxon>
        <taxon>Alphaproteobacteria</taxon>
        <taxon>Sphingomonadales</taxon>
        <taxon>Sphingomonadaceae</taxon>
        <taxon>Novosphingobium</taxon>
    </lineage>
</organism>
<feature type="domain" description="p-hydroxybenzoic acid efflux pump subunit AaeA-like beta-barrel" evidence="3">
    <location>
        <begin position="217"/>
        <end position="313"/>
    </location>
</feature>
<dbReference type="Pfam" id="PF25917">
    <property type="entry name" value="BSH_RND"/>
    <property type="match status" value="1"/>
</dbReference>
<dbReference type="Gene3D" id="2.40.50.100">
    <property type="match status" value="1"/>
</dbReference>
<feature type="domain" description="Multidrug resistance protein MdtA-like barrel-sandwich hybrid" evidence="2">
    <location>
        <begin position="46"/>
        <end position="213"/>
    </location>
</feature>
<evidence type="ECO:0000256" key="1">
    <source>
        <dbReference type="SAM" id="Coils"/>
    </source>
</evidence>
<dbReference type="Pfam" id="PF25963">
    <property type="entry name" value="Beta-barrel_AAEA"/>
    <property type="match status" value="1"/>
</dbReference>
<dbReference type="OrthoDB" id="9811754at2"/>
<dbReference type="InterPro" id="IPR058625">
    <property type="entry name" value="MdtA-like_BSH"/>
</dbReference>
<evidence type="ECO:0000259" key="2">
    <source>
        <dbReference type="Pfam" id="PF25917"/>
    </source>
</evidence>
<protein>
    <submittedName>
        <fullName evidence="4">HlyD family secretion protein</fullName>
    </submittedName>
</protein>
<evidence type="ECO:0000313" key="5">
    <source>
        <dbReference type="Proteomes" id="UP000282837"/>
    </source>
</evidence>
<dbReference type="AlphaFoldDB" id="A0A3S2VUG8"/>
<dbReference type="EMBL" id="SACO01000003">
    <property type="protein sequence ID" value="RVU06132.1"/>
    <property type="molecule type" value="Genomic_DNA"/>
</dbReference>
<comment type="caution">
    <text evidence="4">The sequence shown here is derived from an EMBL/GenBank/DDBJ whole genome shotgun (WGS) entry which is preliminary data.</text>
</comment>
<dbReference type="RefSeq" id="WP_127706724.1">
    <property type="nucleotide sequence ID" value="NZ_SACO01000003.1"/>
</dbReference>
<proteinExistence type="predicted"/>
<evidence type="ECO:0000259" key="3">
    <source>
        <dbReference type="Pfam" id="PF25963"/>
    </source>
</evidence>
<accession>A0A3S2VUG8</accession>
<dbReference type="PANTHER" id="PTHR30367">
    <property type="entry name" value="P-HYDROXYBENZOIC ACID EFFLUX PUMP SUBUNIT AAEA-RELATED"/>
    <property type="match status" value="1"/>
</dbReference>
<sequence length="319" mass="34260">MNATIATSLRYALTGTMVVAAGWASLALWRHYDADPWTRDGRVRAEVVQVAPDVAGLVTRVLVGHDQQVHRGDILFEIDRPRYQLALSEAEASLVRAQASVQRAAAAITRAQANLAQSRREASRDRGLGNLVAAETTEQSETKQADAQASLAEARAAQAEAQAQVLLARQARDLARLNLERTSVRAPIDGQLSDMSLRPGNYVAPGKPVLALVDSASLRVEGYFEETKLPQLHVGQQATIRLMGEAQVLHGHVTSIAGAIEDHDRTGSPNLLPAINPSFSWVRLAQRVPVRIALDHPPAGVALIAGRTATVTLDKGGQK</sequence>
<dbReference type="InterPro" id="IPR050393">
    <property type="entry name" value="MFP_Efflux_Pump"/>
</dbReference>
<feature type="coiled-coil region" evidence="1">
    <location>
        <begin position="87"/>
        <end position="169"/>
    </location>
</feature>
<evidence type="ECO:0000313" key="4">
    <source>
        <dbReference type="EMBL" id="RVU06132.1"/>
    </source>
</evidence>
<dbReference type="Gene3D" id="2.40.30.170">
    <property type="match status" value="1"/>
</dbReference>
<name>A0A3S2VUG8_9SPHN</name>
<dbReference type="SUPFAM" id="SSF111369">
    <property type="entry name" value="HlyD-like secretion proteins"/>
    <property type="match status" value="1"/>
</dbReference>
<keyword evidence="1" id="KW-0175">Coiled coil</keyword>
<keyword evidence="5" id="KW-1185">Reference proteome</keyword>
<dbReference type="PANTHER" id="PTHR30367:SF12">
    <property type="entry name" value="P-HYDROXYBENZOIC ACID EFFLUX PUMP SUBUNIT AAEA"/>
    <property type="match status" value="1"/>
</dbReference>
<reference evidence="4 5" key="1">
    <citation type="submission" date="2019-01" db="EMBL/GenBank/DDBJ databases">
        <authorList>
            <person name="Chen W.-M."/>
        </authorList>
    </citation>
    <scope>NUCLEOTIDE SEQUENCE [LARGE SCALE GENOMIC DNA]</scope>
    <source>
        <strain evidence="4 5">FSY-9</strain>
    </source>
</reference>